<dbReference type="PROSITE" id="PS51257">
    <property type="entry name" value="PROKAR_LIPOPROTEIN"/>
    <property type="match status" value="1"/>
</dbReference>
<dbReference type="Pfam" id="PF15889">
    <property type="entry name" value="DUF4738"/>
    <property type="match status" value="1"/>
</dbReference>
<organism evidence="1 2">
    <name type="scientific">Segatella cerevisiae</name>
    <dbReference type="NCBI Taxonomy" id="2053716"/>
    <lineage>
        <taxon>Bacteria</taxon>
        <taxon>Pseudomonadati</taxon>
        <taxon>Bacteroidota</taxon>
        <taxon>Bacteroidia</taxon>
        <taxon>Bacteroidales</taxon>
        <taxon>Prevotellaceae</taxon>
        <taxon>Segatella</taxon>
    </lineage>
</organism>
<reference evidence="1 2" key="1">
    <citation type="submission" date="2022-06" db="EMBL/GenBank/DDBJ databases">
        <title>A taxonomic note on the genus Prevotella: Description of four novel genera and emended description of the genera Hallella and Xylanibacter.</title>
        <authorList>
            <person name="Hitch T.C.A."/>
        </authorList>
    </citation>
    <scope>NUCLEOTIDE SEQUENCE [LARGE SCALE GENOMIC DNA]</scope>
    <source>
        <strain evidence="1 2">DSM 100619</strain>
    </source>
</reference>
<evidence type="ECO:0000313" key="1">
    <source>
        <dbReference type="EMBL" id="MCO6025354.1"/>
    </source>
</evidence>
<gene>
    <name evidence="1" type="ORF">NG821_05785</name>
</gene>
<dbReference type="Gene3D" id="2.40.128.510">
    <property type="entry name" value="Protein of unknown function DUF4738"/>
    <property type="match status" value="1"/>
</dbReference>
<dbReference type="InterPro" id="IPR031762">
    <property type="entry name" value="DUF4738"/>
</dbReference>
<sequence length="265" mass="30502">MRKTVYYIILACALVLTGCRHRNANEALPQEDLQAKKMLQGIWVDEDDEEDVAFRAKGDTIYYPDSTSQPAYFKIIKDTFYLEGSETVKYPIVRQSPHVFQFKNQNGDLVKLIKSEDPSDIDNFRQKRVVALNQNKLVKRDTVLMYQTKRYHSYVQVNPTTYKVIKPTYNDDGVEVDNVYYDNIVNVSLYQGASKVFSRDFHKQDFKHQVPAPFLKQGILSDIVFRSIDSDGVTYTAVIASPDSESSYEVDIVISFSGQMRLMVK</sequence>
<protein>
    <submittedName>
        <fullName evidence="1">DUF4738 domain-containing protein</fullName>
    </submittedName>
</protein>
<name>A0ABT1BWJ9_9BACT</name>
<comment type="caution">
    <text evidence="1">The sequence shown here is derived from an EMBL/GenBank/DDBJ whole genome shotgun (WGS) entry which is preliminary data.</text>
</comment>
<accession>A0ABT1BWJ9</accession>
<keyword evidence="2" id="KW-1185">Reference proteome</keyword>
<dbReference type="RefSeq" id="WP_252760714.1">
    <property type="nucleotide sequence ID" value="NZ_JAMXLY010000016.1"/>
</dbReference>
<dbReference type="Proteomes" id="UP001204015">
    <property type="component" value="Unassembled WGS sequence"/>
</dbReference>
<dbReference type="EMBL" id="JAMXLY010000016">
    <property type="protein sequence ID" value="MCO6025354.1"/>
    <property type="molecule type" value="Genomic_DNA"/>
</dbReference>
<evidence type="ECO:0000313" key="2">
    <source>
        <dbReference type="Proteomes" id="UP001204015"/>
    </source>
</evidence>
<proteinExistence type="predicted"/>